<evidence type="ECO:0000313" key="1">
    <source>
        <dbReference type="EMBL" id="KAJ6990945.1"/>
    </source>
</evidence>
<comment type="caution">
    <text evidence="1">The sequence shown here is derived from an EMBL/GenBank/DDBJ whole genome shotgun (WGS) entry which is preliminary data.</text>
</comment>
<proteinExistence type="predicted"/>
<dbReference type="AlphaFoldDB" id="A0AAD6VWW7"/>
<evidence type="ECO:0000313" key="2">
    <source>
        <dbReference type="Proteomes" id="UP001164929"/>
    </source>
</evidence>
<gene>
    <name evidence="1" type="ORF">NC653_019246</name>
</gene>
<accession>A0AAD6VWW7</accession>
<name>A0AAD6VWW7_9ROSI</name>
<protein>
    <submittedName>
        <fullName evidence="1">Uncharacterized protein</fullName>
    </submittedName>
</protein>
<reference evidence="1" key="1">
    <citation type="journal article" date="2023" name="Mol. Ecol. Resour.">
        <title>Chromosome-level genome assembly of a triploid poplar Populus alba 'Berolinensis'.</title>
        <authorList>
            <person name="Chen S."/>
            <person name="Yu Y."/>
            <person name="Wang X."/>
            <person name="Wang S."/>
            <person name="Zhang T."/>
            <person name="Zhou Y."/>
            <person name="He R."/>
            <person name="Meng N."/>
            <person name="Wang Y."/>
            <person name="Liu W."/>
            <person name="Liu Z."/>
            <person name="Liu J."/>
            <person name="Guo Q."/>
            <person name="Huang H."/>
            <person name="Sederoff R.R."/>
            <person name="Wang G."/>
            <person name="Qu G."/>
            <person name="Chen S."/>
        </authorList>
    </citation>
    <scope>NUCLEOTIDE SEQUENCE</scope>
    <source>
        <strain evidence="1">SC-2020</strain>
    </source>
</reference>
<sequence>MTVAISAAALATALLLDLLFWLDNLKSCLFPMLIKVAVGSFNVMAFDRELLLLSSTSGEMRRTLNVNMSYFASSTKIIEELSLGERVLGFGRTALSCSHEPVCTLQYLLSSGAFLLKLTLSILACVHPWLSFLQKYGHSL</sequence>
<dbReference type="Proteomes" id="UP001164929">
    <property type="component" value="Chromosome 7"/>
</dbReference>
<organism evidence="1 2">
    <name type="scientific">Populus alba x Populus x berolinensis</name>
    <dbReference type="NCBI Taxonomy" id="444605"/>
    <lineage>
        <taxon>Eukaryota</taxon>
        <taxon>Viridiplantae</taxon>
        <taxon>Streptophyta</taxon>
        <taxon>Embryophyta</taxon>
        <taxon>Tracheophyta</taxon>
        <taxon>Spermatophyta</taxon>
        <taxon>Magnoliopsida</taxon>
        <taxon>eudicotyledons</taxon>
        <taxon>Gunneridae</taxon>
        <taxon>Pentapetalae</taxon>
        <taxon>rosids</taxon>
        <taxon>fabids</taxon>
        <taxon>Malpighiales</taxon>
        <taxon>Salicaceae</taxon>
        <taxon>Saliceae</taxon>
        <taxon>Populus</taxon>
    </lineage>
</organism>
<dbReference type="EMBL" id="JAQIZT010000007">
    <property type="protein sequence ID" value="KAJ6990945.1"/>
    <property type="molecule type" value="Genomic_DNA"/>
</dbReference>
<keyword evidence="2" id="KW-1185">Reference proteome</keyword>